<name>A0A382ECY3_9ZZZZ</name>
<feature type="non-terminal residue" evidence="1">
    <location>
        <position position="142"/>
    </location>
</feature>
<proteinExistence type="predicted"/>
<reference evidence="1" key="1">
    <citation type="submission" date="2018-05" db="EMBL/GenBank/DDBJ databases">
        <authorList>
            <person name="Lanie J.A."/>
            <person name="Ng W.-L."/>
            <person name="Kazmierczak K.M."/>
            <person name="Andrzejewski T.M."/>
            <person name="Davidsen T.M."/>
            <person name="Wayne K.J."/>
            <person name="Tettelin H."/>
            <person name="Glass J.I."/>
            <person name="Rusch D."/>
            <person name="Podicherti R."/>
            <person name="Tsui H.-C.T."/>
            <person name="Winkler M.E."/>
        </authorList>
    </citation>
    <scope>NUCLEOTIDE SEQUENCE</scope>
</reference>
<dbReference type="EMBL" id="UINC01043587">
    <property type="protein sequence ID" value="SVB47823.1"/>
    <property type="molecule type" value="Genomic_DNA"/>
</dbReference>
<organism evidence="1">
    <name type="scientific">marine metagenome</name>
    <dbReference type="NCBI Taxonomy" id="408172"/>
    <lineage>
        <taxon>unclassified sequences</taxon>
        <taxon>metagenomes</taxon>
        <taxon>ecological metagenomes</taxon>
    </lineage>
</organism>
<gene>
    <name evidence="1" type="ORF">METZ01_LOCUS200677</name>
</gene>
<protein>
    <submittedName>
        <fullName evidence="1">Uncharacterized protein</fullName>
    </submittedName>
</protein>
<sequence>MKGTEIVQSSIQANKIDQFKRPHRMIEPELQRFIDIFGRSDPFLQHSERFIPDQGIHSTRNKAGRLVHKDRLFPHRSRDLFGPRDRLLTRLASLDNFDQFHDMDRIKEVHSDHPFRLLHPIRNLCNRNRTRIRSENRMIRSV</sequence>
<dbReference type="AlphaFoldDB" id="A0A382ECY3"/>
<accession>A0A382ECY3</accession>
<evidence type="ECO:0000313" key="1">
    <source>
        <dbReference type="EMBL" id="SVB47823.1"/>
    </source>
</evidence>